<dbReference type="eggNOG" id="ENOG502RVKW">
    <property type="taxonomic scope" value="Eukaryota"/>
</dbReference>
<feature type="region of interest" description="Disordered" evidence="2">
    <location>
        <begin position="189"/>
        <end position="218"/>
    </location>
</feature>
<evidence type="ECO:0000313" key="5">
    <source>
        <dbReference type="Proteomes" id="UP000016936"/>
    </source>
</evidence>
<dbReference type="OrthoDB" id="3794134at2759"/>
<dbReference type="AlphaFoldDB" id="M2SN90"/>
<evidence type="ECO:0000313" key="4">
    <source>
        <dbReference type="EMBL" id="EMD86795.1"/>
    </source>
</evidence>
<keyword evidence="5" id="KW-1185">Reference proteome</keyword>
<evidence type="ECO:0000256" key="1">
    <source>
        <dbReference type="ARBA" id="ARBA00023125"/>
    </source>
</evidence>
<dbReference type="InterPro" id="IPR006600">
    <property type="entry name" value="HTH_CenpB_DNA-bd_dom"/>
</dbReference>
<protein>
    <recommendedName>
        <fullName evidence="3">HTH CENPB-type domain-containing protein</fullName>
    </recommendedName>
</protein>
<reference evidence="4 5" key="1">
    <citation type="journal article" date="2012" name="PLoS Pathog.">
        <title>Diverse lifestyles and strategies of plant pathogenesis encoded in the genomes of eighteen Dothideomycetes fungi.</title>
        <authorList>
            <person name="Ohm R.A."/>
            <person name="Feau N."/>
            <person name="Henrissat B."/>
            <person name="Schoch C.L."/>
            <person name="Horwitz B.A."/>
            <person name="Barry K.W."/>
            <person name="Condon B.J."/>
            <person name="Copeland A.C."/>
            <person name="Dhillon B."/>
            <person name="Glaser F."/>
            <person name="Hesse C.N."/>
            <person name="Kosti I."/>
            <person name="LaButti K."/>
            <person name="Lindquist E.A."/>
            <person name="Lucas S."/>
            <person name="Salamov A.A."/>
            <person name="Bradshaw R.E."/>
            <person name="Ciuffetti L."/>
            <person name="Hamelin R.C."/>
            <person name="Kema G.H.J."/>
            <person name="Lawrence C."/>
            <person name="Scott J.A."/>
            <person name="Spatafora J.W."/>
            <person name="Turgeon B.G."/>
            <person name="de Wit P.J.G.M."/>
            <person name="Zhong S."/>
            <person name="Goodwin S.B."/>
            <person name="Grigoriev I.V."/>
        </authorList>
    </citation>
    <scope>NUCLEOTIDE SEQUENCE [LARGE SCALE GENOMIC DNA]</scope>
    <source>
        <strain evidence="5">C5 / ATCC 48332 / race O</strain>
    </source>
</reference>
<evidence type="ECO:0000259" key="3">
    <source>
        <dbReference type="Pfam" id="PF03221"/>
    </source>
</evidence>
<dbReference type="OMA" id="FRIGCEI"/>
<dbReference type="Pfam" id="PF03221">
    <property type="entry name" value="HTH_Tnp_Tc5"/>
    <property type="match status" value="1"/>
</dbReference>
<name>M2SN90_COCH5</name>
<proteinExistence type="predicted"/>
<dbReference type="Proteomes" id="UP000016936">
    <property type="component" value="Unassembled WGS sequence"/>
</dbReference>
<evidence type="ECO:0000256" key="2">
    <source>
        <dbReference type="SAM" id="MobiDB-lite"/>
    </source>
</evidence>
<gene>
    <name evidence="4" type="ORF">COCHEDRAFT_1207158</name>
</gene>
<sequence>MVSRFGSYEDVEKRIQNACAAYNSKNPQKITDLALDFVVPYHRLRRRLQGGNSKSERPPTNMRLTPAAEAALRLYITRCDQLGMPALVPQLKNAVQYLLDLEEPTGYAPKVGQHFITRWLQRNPDCRRVKQKPREITRTAAAAEEAYKAHFDAVKEIKYRHGILPADTYNMDETGFRIGCEIVLKKLQLPRPSTPPPRSRHPVDLLNDDDALPPTPTSTRTFKRELQALQHDTINGVDVSQDRICWVLRGAAVIADDRALAERSLAEVTAVARARQERQNATRRQVQQGGVLTAAGARAAIDQRVKNEAAKVGKAAERKARQELIQRAAAAQRS</sequence>
<keyword evidence="1" id="KW-0238">DNA-binding</keyword>
<dbReference type="EMBL" id="KB445584">
    <property type="protein sequence ID" value="EMD86795.1"/>
    <property type="molecule type" value="Genomic_DNA"/>
</dbReference>
<reference evidence="5" key="2">
    <citation type="journal article" date="2013" name="PLoS Genet.">
        <title>Comparative genome structure, secondary metabolite, and effector coding capacity across Cochliobolus pathogens.</title>
        <authorList>
            <person name="Condon B.J."/>
            <person name="Leng Y."/>
            <person name="Wu D."/>
            <person name="Bushley K.E."/>
            <person name="Ohm R.A."/>
            <person name="Otillar R."/>
            <person name="Martin J."/>
            <person name="Schackwitz W."/>
            <person name="Grimwood J."/>
            <person name="MohdZainudin N."/>
            <person name="Xue C."/>
            <person name="Wang R."/>
            <person name="Manning V.A."/>
            <person name="Dhillon B."/>
            <person name="Tu Z.J."/>
            <person name="Steffenson B.J."/>
            <person name="Salamov A."/>
            <person name="Sun H."/>
            <person name="Lowry S."/>
            <person name="LaButti K."/>
            <person name="Han J."/>
            <person name="Copeland A."/>
            <person name="Lindquist E."/>
            <person name="Barry K."/>
            <person name="Schmutz J."/>
            <person name="Baker S.E."/>
            <person name="Ciuffetti L.M."/>
            <person name="Grigoriev I.V."/>
            <person name="Zhong S."/>
            <person name="Turgeon B.G."/>
        </authorList>
    </citation>
    <scope>NUCLEOTIDE SEQUENCE [LARGE SCALE GENOMIC DNA]</scope>
    <source>
        <strain evidence="5">C5 / ATCC 48332 / race O</strain>
    </source>
</reference>
<organism evidence="4 5">
    <name type="scientific">Cochliobolus heterostrophus (strain C5 / ATCC 48332 / race O)</name>
    <name type="common">Southern corn leaf blight fungus</name>
    <name type="synonym">Bipolaris maydis</name>
    <dbReference type="NCBI Taxonomy" id="701091"/>
    <lineage>
        <taxon>Eukaryota</taxon>
        <taxon>Fungi</taxon>
        <taxon>Dikarya</taxon>
        <taxon>Ascomycota</taxon>
        <taxon>Pezizomycotina</taxon>
        <taxon>Dothideomycetes</taxon>
        <taxon>Pleosporomycetidae</taxon>
        <taxon>Pleosporales</taxon>
        <taxon>Pleosporineae</taxon>
        <taxon>Pleosporaceae</taxon>
        <taxon>Bipolaris</taxon>
    </lineage>
</organism>
<dbReference type="HOGENOM" id="CLU_831564_0_0_1"/>
<feature type="domain" description="HTH CENPB-type" evidence="3">
    <location>
        <begin position="65"/>
        <end position="125"/>
    </location>
</feature>
<accession>M2SN90</accession>
<dbReference type="GO" id="GO:0003677">
    <property type="term" value="F:DNA binding"/>
    <property type="evidence" value="ECO:0007669"/>
    <property type="project" value="UniProtKB-KW"/>
</dbReference>